<dbReference type="Pfam" id="PF01740">
    <property type="entry name" value="STAS"/>
    <property type="match status" value="1"/>
</dbReference>
<keyword evidence="3 5" id="KW-1133">Transmembrane helix</keyword>
<comment type="subcellular location">
    <subcellularLocation>
        <location evidence="1">Membrane</location>
        <topology evidence="1">Multi-pass membrane protein</topology>
    </subcellularLocation>
</comment>
<keyword evidence="4 5" id="KW-0472">Membrane</keyword>
<organism evidence="7">
    <name type="scientific">Cuerna arida</name>
    <dbReference type="NCBI Taxonomy" id="1464854"/>
    <lineage>
        <taxon>Eukaryota</taxon>
        <taxon>Metazoa</taxon>
        <taxon>Ecdysozoa</taxon>
        <taxon>Arthropoda</taxon>
        <taxon>Hexapoda</taxon>
        <taxon>Insecta</taxon>
        <taxon>Pterygota</taxon>
        <taxon>Neoptera</taxon>
        <taxon>Paraneoptera</taxon>
        <taxon>Hemiptera</taxon>
        <taxon>Auchenorrhyncha</taxon>
        <taxon>Membracoidea</taxon>
        <taxon>Cicadellidae</taxon>
        <taxon>Cicadellinae</taxon>
        <taxon>Proconiini</taxon>
        <taxon>Cuerna</taxon>
    </lineage>
</organism>
<dbReference type="InterPro" id="IPR001902">
    <property type="entry name" value="SLC26A/SulP_fam"/>
</dbReference>
<dbReference type="InterPro" id="IPR002645">
    <property type="entry name" value="STAS_dom"/>
</dbReference>
<dbReference type="PROSITE" id="PS50801">
    <property type="entry name" value="STAS"/>
    <property type="match status" value="1"/>
</dbReference>
<dbReference type="EMBL" id="GECZ01012355">
    <property type="protein sequence ID" value="JAS57414.1"/>
    <property type="molecule type" value="Transcribed_RNA"/>
</dbReference>
<protein>
    <recommendedName>
        <fullName evidence="6">STAS domain-containing protein</fullName>
    </recommendedName>
</protein>
<keyword evidence="2 5" id="KW-0812">Transmembrane</keyword>
<evidence type="ECO:0000256" key="1">
    <source>
        <dbReference type="ARBA" id="ARBA00004141"/>
    </source>
</evidence>
<dbReference type="Pfam" id="PF00916">
    <property type="entry name" value="Sulfate_transp"/>
    <property type="match status" value="1"/>
</dbReference>
<dbReference type="Gene3D" id="3.30.750.24">
    <property type="entry name" value="STAS domain"/>
    <property type="match status" value="1"/>
</dbReference>
<feature type="transmembrane region" description="Helical" evidence="5">
    <location>
        <begin position="100"/>
        <end position="128"/>
    </location>
</feature>
<sequence>ELLACGLGNMVGSLFSCLPISASLTRSLIQYNVGGKTQLASVVSCFLLILVLLFMGPFFEPLPLCVLAGIIVVALRKMLLQVKDLPIMWRHNRQDGIIWLITFFSVILVDIEIGLGVGIIASLVSIILMSQNPQINLLGNLPNTDLYLDIDRYDMADPVPNTIIIQICGGLHFANNNFVRVKIKKLLKKELRDETKPDINKFIIDMSAVTFVDPASSQGLLDLASDLEQLHISLCLAKCSVYIIDQLKKCEFFQTFPERQLFPSVHNAVLYVPNSEDDETT</sequence>
<feature type="domain" description="STAS" evidence="6">
    <location>
        <begin position="152"/>
        <end position="272"/>
    </location>
</feature>
<proteinExistence type="predicted"/>
<reference evidence="7" key="1">
    <citation type="submission" date="2015-11" db="EMBL/GenBank/DDBJ databases">
        <title>De novo transcriptome assembly of four potential Pierce s Disease insect vectors from Arizona vineyards.</title>
        <authorList>
            <person name="Tassone E.E."/>
        </authorList>
    </citation>
    <scope>NUCLEOTIDE SEQUENCE</scope>
</reference>
<evidence type="ECO:0000256" key="2">
    <source>
        <dbReference type="ARBA" id="ARBA00022692"/>
    </source>
</evidence>
<dbReference type="GO" id="GO:0055085">
    <property type="term" value="P:transmembrane transport"/>
    <property type="evidence" value="ECO:0007669"/>
    <property type="project" value="InterPro"/>
</dbReference>
<evidence type="ECO:0000259" key="6">
    <source>
        <dbReference type="PROSITE" id="PS50801"/>
    </source>
</evidence>
<dbReference type="SUPFAM" id="SSF52091">
    <property type="entry name" value="SpoIIaa-like"/>
    <property type="match status" value="1"/>
</dbReference>
<feature type="transmembrane region" description="Helical" evidence="5">
    <location>
        <begin position="6"/>
        <end position="25"/>
    </location>
</feature>
<evidence type="ECO:0000256" key="5">
    <source>
        <dbReference type="SAM" id="Phobius"/>
    </source>
</evidence>
<accession>A0A1B6G4P9</accession>
<evidence type="ECO:0000313" key="7">
    <source>
        <dbReference type="EMBL" id="JAS57414.1"/>
    </source>
</evidence>
<evidence type="ECO:0000256" key="4">
    <source>
        <dbReference type="ARBA" id="ARBA00023136"/>
    </source>
</evidence>
<feature type="transmembrane region" description="Helical" evidence="5">
    <location>
        <begin position="37"/>
        <end position="55"/>
    </location>
</feature>
<dbReference type="GO" id="GO:0016020">
    <property type="term" value="C:membrane"/>
    <property type="evidence" value="ECO:0007669"/>
    <property type="project" value="UniProtKB-SubCell"/>
</dbReference>
<dbReference type="AlphaFoldDB" id="A0A1B6G4P9"/>
<name>A0A1B6G4P9_9HEMI</name>
<feature type="non-terminal residue" evidence="7">
    <location>
        <position position="1"/>
    </location>
</feature>
<evidence type="ECO:0000256" key="3">
    <source>
        <dbReference type="ARBA" id="ARBA00022989"/>
    </source>
</evidence>
<dbReference type="CDD" id="cd07042">
    <property type="entry name" value="STAS_SulP_like_sulfate_transporter"/>
    <property type="match status" value="1"/>
</dbReference>
<dbReference type="InterPro" id="IPR011547">
    <property type="entry name" value="SLC26A/SulP_dom"/>
</dbReference>
<gene>
    <name evidence="7" type="ORF">g.7823</name>
</gene>
<dbReference type="InterPro" id="IPR036513">
    <property type="entry name" value="STAS_dom_sf"/>
</dbReference>
<dbReference type="PANTHER" id="PTHR11814">
    <property type="entry name" value="SULFATE TRANSPORTER"/>
    <property type="match status" value="1"/>
</dbReference>